<feature type="transmembrane region" description="Helical" evidence="3">
    <location>
        <begin position="33"/>
        <end position="52"/>
    </location>
</feature>
<keyword evidence="2 5" id="KW-0378">Hydrolase</keyword>
<dbReference type="InterPro" id="IPR002509">
    <property type="entry name" value="NODB_dom"/>
</dbReference>
<comment type="caution">
    <text evidence="5">The sequence shown here is derived from an EMBL/GenBank/DDBJ whole genome shotgun (WGS) entry which is preliminary data.</text>
</comment>
<organism evidence="5 6">
    <name type="scientific">Arenibacter antarcticus</name>
    <dbReference type="NCBI Taxonomy" id="2040469"/>
    <lineage>
        <taxon>Bacteria</taxon>
        <taxon>Pseudomonadati</taxon>
        <taxon>Bacteroidota</taxon>
        <taxon>Flavobacteriia</taxon>
        <taxon>Flavobacteriales</taxon>
        <taxon>Flavobacteriaceae</taxon>
        <taxon>Arenibacter</taxon>
    </lineage>
</organism>
<feature type="transmembrane region" description="Helical" evidence="3">
    <location>
        <begin position="9"/>
        <end position="27"/>
    </location>
</feature>
<keyword evidence="1" id="KW-0479">Metal-binding</keyword>
<dbReference type="EC" id="3.-.-.-" evidence="5"/>
<evidence type="ECO:0000259" key="4">
    <source>
        <dbReference type="PROSITE" id="PS51677"/>
    </source>
</evidence>
<dbReference type="SUPFAM" id="SSF88713">
    <property type="entry name" value="Glycoside hydrolase/deacetylase"/>
    <property type="match status" value="1"/>
</dbReference>
<dbReference type="Pfam" id="PF01522">
    <property type="entry name" value="Polysacc_deac_1"/>
    <property type="match status" value="1"/>
</dbReference>
<dbReference type="EMBL" id="JBHUOK010000034">
    <property type="protein sequence ID" value="MFD2791747.1"/>
    <property type="molecule type" value="Genomic_DNA"/>
</dbReference>
<feature type="domain" description="NodB homology" evidence="4">
    <location>
        <begin position="70"/>
        <end position="248"/>
    </location>
</feature>
<gene>
    <name evidence="5" type="ORF">ACFS1K_18405</name>
</gene>
<keyword evidence="3" id="KW-0812">Transmembrane</keyword>
<proteinExistence type="predicted"/>
<name>A0ABW5VJD2_9FLAO</name>
<dbReference type="PANTHER" id="PTHR10587">
    <property type="entry name" value="GLYCOSYL TRANSFERASE-RELATED"/>
    <property type="match status" value="1"/>
</dbReference>
<dbReference type="GO" id="GO:0016787">
    <property type="term" value="F:hydrolase activity"/>
    <property type="evidence" value="ECO:0007669"/>
    <property type="project" value="UniProtKB-KW"/>
</dbReference>
<evidence type="ECO:0000313" key="5">
    <source>
        <dbReference type="EMBL" id="MFD2791747.1"/>
    </source>
</evidence>
<keyword evidence="3" id="KW-0472">Membrane</keyword>
<dbReference type="CDD" id="cd10917">
    <property type="entry name" value="CE4_NodB_like_6s_7s"/>
    <property type="match status" value="1"/>
</dbReference>
<dbReference type="InterPro" id="IPR050248">
    <property type="entry name" value="Polysacc_deacetylase_ArnD"/>
</dbReference>
<reference evidence="6" key="1">
    <citation type="journal article" date="2019" name="Int. J. Syst. Evol. Microbiol.">
        <title>The Global Catalogue of Microorganisms (GCM) 10K type strain sequencing project: providing services to taxonomists for standard genome sequencing and annotation.</title>
        <authorList>
            <consortium name="The Broad Institute Genomics Platform"/>
            <consortium name="The Broad Institute Genome Sequencing Center for Infectious Disease"/>
            <person name="Wu L."/>
            <person name="Ma J."/>
        </authorList>
    </citation>
    <scope>NUCLEOTIDE SEQUENCE [LARGE SCALE GENOMIC DNA]</scope>
    <source>
        <strain evidence="6">KCTC 52924</strain>
    </source>
</reference>
<sequence length="260" mass="29830">MQMLRFKTINLIFGIVLILIVLLDYFFNLSSWIYGLMGVLWITLTTVGAFHIRWNYHLKAIHQNKGIKDNWVAITFDDGPHPEFTPKILKLLQMHDAKATFFCVGKQLEQNGELTEEIVTQGHTLGNHTYSHANDFGFFGTEKVITELKQTKEIIKAMTGLETRLYRPAFGVTNPNIKKAVHHLSLQTIGWSIRSLDTTNLSTKKVLHRITRKLNKGDIILLHDTSEKTVEVLEQLLLFLQKNNMRSVTVNQLLDLEAYA</sequence>
<dbReference type="PANTHER" id="PTHR10587:SF133">
    <property type="entry name" value="CHITIN DEACETYLASE 1-RELATED"/>
    <property type="match status" value="1"/>
</dbReference>
<keyword evidence="3" id="KW-1133">Transmembrane helix</keyword>
<evidence type="ECO:0000256" key="3">
    <source>
        <dbReference type="SAM" id="Phobius"/>
    </source>
</evidence>
<dbReference type="Proteomes" id="UP001597532">
    <property type="component" value="Unassembled WGS sequence"/>
</dbReference>
<protein>
    <submittedName>
        <fullName evidence="5">Polysaccharide deacetylase family protein</fullName>
        <ecNumber evidence="5">3.-.-.-</ecNumber>
    </submittedName>
</protein>
<keyword evidence="6" id="KW-1185">Reference proteome</keyword>
<dbReference type="Gene3D" id="3.20.20.370">
    <property type="entry name" value="Glycoside hydrolase/deacetylase"/>
    <property type="match status" value="1"/>
</dbReference>
<dbReference type="InterPro" id="IPR011330">
    <property type="entry name" value="Glyco_hydro/deAcase_b/a-brl"/>
</dbReference>
<accession>A0ABW5VJD2</accession>
<dbReference type="PROSITE" id="PS51677">
    <property type="entry name" value="NODB"/>
    <property type="match status" value="1"/>
</dbReference>
<evidence type="ECO:0000256" key="2">
    <source>
        <dbReference type="ARBA" id="ARBA00022801"/>
    </source>
</evidence>
<evidence type="ECO:0000256" key="1">
    <source>
        <dbReference type="ARBA" id="ARBA00022723"/>
    </source>
</evidence>
<evidence type="ECO:0000313" key="6">
    <source>
        <dbReference type="Proteomes" id="UP001597532"/>
    </source>
</evidence>